<gene>
    <name evidence="2" type="ORF">ACFQ16_27890</name>
</gene>
<keyword evidence="3" id="KW-1185">Reference proteome</keyword>
<dbReference type="EMBL" id="JBHTIW010000037">
    <property type="protein sequence ID" value="MFD0923582.1"/>
    <property type="molecule type" value="Genomic_DNA"/>
</dbReference>
<evidence type="ECO:0000313" key="3">
    <source>
        <dbReference type="Proteomes" id="UP001597018"/>
    </source>
</evidence>
<protein>
    <submittedName>
        <fullName evidence="2">Uncharacterized protein</fullName>
    </submittedName>
</protein>
<reference evidence="3" key="1">
    <citation type="journal article" date="2019" name="Int. J. Syst. Evol. Microbiol.">
        <title>The Global Catalogue of Microorganisms (GCM) 10K type strain sequencing project: providing services to taxonomists for standard genome sequencing and annotation.</title>
        <authorList>
            <consortium name="The Broad Institute Genomics Platform"/>
            <consortium name="The Broad Institute Genome Sequencing Center for Infectious Disease"/>
            <person name="Wu L."/>
            <person name="Ma J."/>
        </authorList>
    </citation>
    <scope>NUCLEOTIDE SEQUENCE [LARGE SCALE GENOMIC DNA]</scope>
    <source>
        <strain evidence="3">CCUG 56401</strain>
    </source>
</reference>
<name>A0ABW3FYS9_9PSEU</name>
<accession>A0ABW3FYS9</accession>
<evidence type="ECO:0000313" key="2">
    <source>
        <dbReference type="EMBL" id="MFD0923582.1"/>
    </source>
</evidence>
<proteinExistence type="predicted"/>
<sequence>MDAATTVRIPREVVQEADGESTDTMRAIAPPPQQTAPQQSAPQQRPQPQRQPEQGHGWPTEDYGQLPPNPYQTQRGPNEFGPLGSQAANQQYPQY</sequence>
<organism evidence="2 3">
    <name type="scientific">Saccharopolyspora rosea</name>
    <dbReference type="NCBI Taxonomy" id="524884"/>
    <lineage>
        <taxon>Bacteria</taxon>
        <taxon>Bacillati</taxon>
        <taxon>Actinomycetota</taxon>
        <taxon>Actinomycetes</taxon>
        <taxon>Pseudonocardiales</taxon>
        <taxon>Pseudonocardiaceae</taxon>
        <taxon>Saccharopolyspora</taxon>
    </lineage>
</organism>
<comment type="caution">
    <text evidence="2">The sequence shown here is derived from an EMBL/GenBank/DDBJ whole genome shotgun (WGS) entry which is preliminary data.</text>
</comment>
<feature type="compositionally biased region" description="Polar residues" evidence="1">
    <location>
        <begin position="86"/>
        <end position="95"/>
    </location>
</feature>
<dbReference type="Proteomes" id="UP001597018">
    <property type="component" value="Unassembled WGS sequence"/>
</dbReference>
<evidence type="ECO:0000256" key="1">
    <source>
        <dbReference type="SAM" id="MobiDB-lite"/>
    </source>
</evidence>
<feature type="compositionally biased region" description="Low complexity" evidence="1">
    <location>
        <begin position="35"/>
        <end position="54"/>
    </location>
</feature>
<dbReference type="RefSeq" id="WP_380760191.1">
    <property type="nucleotide sequence ID" value="NZ_BAABLT010000047.1"/>
</dbReference>
<feature type="region of interest" description="Disordered" evidence="1">
    <location>
        <begin position="1"/>
        <end position="95"/>
    </location>
</feature>